<dbReference type="SMART" id="SM00049">
    <property type="entry name" value="DEP"/>
    <property type="match status" value="1"/>
</dbReference>
<dbReference type="GO" id="GO:0007010">
    <property type="term" value="P:cytoskeleton organization"/>
    <property type="evidence" value="ECO:0007669"/>
    <property type="project" value="TreeGrafter"/>
</dbReference>
<proteinExistence type="predicted"/>
<dbReference type="Pfam" id="PF00610">
    <property type="entry name" value="DEP"/>
    <property type="match status" value="1"/>
</dbReference>
<evidence type="ECO:0000313" key="6">
    <source>
        <dbReference type="Proteomes" id="UP000191144"/>
    </source>
</evidence>
<dbReference type="PROSITE" id="PS50238">
    <property type="entry name" value="RHOGAP"/>
    <property type="match status" value="1"/>
</dbReference>
<dbReference type="InterPro" id="IPR001060">
    <property type="entry name" value="FCH_dom"/>
</dbReference>
<evidence type="ECO:0000256" key="1">
    <source>
        <dbReference type="PROSITE-ProRule" id="PRU01077"/>
    </source>
</evidence>
<accession>A0A1G4IR77</accession>
<dbReference type="InterPro" id="IPR000198">
    <property type="entry name" value="RhoGAP_dom"/>
</dbReference>
<protein>
    <submittedName>
        <fullName evidence="5">LAME_0A07888g1_1</fullName>
    </submittedName>
</protein>
<dbReference type="SUPFAM" id="SSF46785">
    <property type="entry name" value="Winged helix' DNA-binding domain"/>
    <property type="match status" value="1"/>
</dbReference>
<dbReference type="InterPro" id="IPR031160">
    <property type="entry name" value="F_BAR_dom"/>
</dbReference>
<dbReference type="Gene3D" id="1.10.10.10">
    <property type="entry name" value="Winged helix-like DNA-binding domain superfamily/Winged helix DNA-binding domain"/>
    <property type="match status" value="1"/>
</dbReference>
<dbReference type="AlphaFoldDB" id="A0A1G4IR77"/>
<dbReference type="GO" id="GO:0005886">
    <property type="term" value="C:plasma membrane"/>
    <property type="evidence" value="ECO:0007669"/>
    <property type="project" value="TreeGrafter"/>
</dbReference>
<dbReference type="Pfam" id="PF00620">
    <property type="entry name" value="RhoGAP"/>
    <property type="match status" value="1"/>
</dbReference>
<dbReference type="InterPro" id="IPR008936">
    <property type="entry name" value="Rho_GTPase_activation_prot"/>
</dbReference>
<dbReference type="PROSITE" id="PS50186">
    <property type="entry name" value="DEP"/>
    <property type="match status" value="1"/>
</dbReference>
<dbReference type="SUPFAM" id="SSF103657">
    <property type="entry name" value="BAR/IMD domain-like"/>
    <property type="match status" value="1"/>
</dbReference>
<reference evidence="6" key="1">
    <citation type="submission" date="2016-03" db="EMBL/GenBank/DDBJ databases">
        <authorList>
            <person name="Devillers Hugo."/>
        </authorList>
    </citation>
    <scope>NUCLEOTIDE SEQUENCE [LARGE SCALE GENOMIC DNA]</scope>
</reference>
<keyword evidence="1" id="KW-0175">Coiled coil</keyword>
<dbReference type="OrthoDB" id="2155291at2759"/>
<dbReference type="InterPro" id="IPR036388">
    <property type="entry name" value="WH-like_DNA-bd_sf"/>
</dbReference>
<dbReference type="InterPro" id="IPR000591">
    <property type="entry name" value="DEP_dom"/>
</dbReference>
<dbReference type="SUPFAM" id="SSF48350">
    <property type="entry name" value="GTPase activation domain, GAP"/>
    <property type="match status" value="1"/>
</dbReference>
<evidence type="ECO:0000313" key="5">
    <source>
        <dbReference type="EMBL" id="SCU79242.1"/>
    </source>
</evidence>
<dbReference type="SMART" id="SM00324">
    <property type="entry name" value="RhoGAP"/>
    <property type="match status" value="1"/>
</dbReference>
<dbReference type="InterPro" id="IPR036390">
    <property type="entry name" value="WH_DNA-bd_sf"/>
</dbReference>
<dbReference type="CDD" id="cd04399">
    <property type="entry name" value="RhoGAP_fRGD2"/>
    <property type="match status" value="1"/>
</dbReference>
<evidence type="ECO:0000259" key="3">
    <source>
        <dbReference type="PROSITE" id="PS50238"/>
    </source>
</evidence>
<sequence length="705" mass="80554">MPSFADSFWSEDLSTGVERLFVELHKGCNQNALFIQLFASRMQYEVNYGRQLCNTTSNIEGYSDTSNSDQSVDNALNQLATAMEKEGNEHLAIAADIETTVLRPFSQWCEDHEQRIEYSEKILKTNVLNYQKSTKYVEKLEQHYFNKCRQLEDHKRSYFNDDELVNVMKQLELFQEKETALAKEREFDAFGKFGNLDFDVRTMRETLSLLLTKLEKTTYKMPFINFTFENTNNGSEIVKFLMENLALKDVDQAETFGQDLLNSGFLKYCNGVGNTFVNSKKFQYCWKQYAYKFARVPLPNASEHGDSHDEEGPQPISTYLTDLTSKISNSQDSISTLPTISNTERSLLKYVKDLETADARYRKECKKLDILRCSLEELLVDHFTFMEKCELDRLKALEKVILDFSPIISKNASAMKELNIAVLKTGTEVDPTLDLLNLVERGRTGTFQPHVITYNNYYNPGGFQNFGIDLETRCRMDKKAVPLIVSSILSFMDRVYPELPNDNVRTTVWTVPVKLNSTHQLRANLNEAPFQEESQITSILANYAVEPSVIASVLKIYFLELPEPLISNDVYDILKALYAEFPPSHVESEEQAAIDAQRVSGITTAFNSLSKPHIATLDAITTHFSRLVKILKMGSSATSGALANEFIRSVSQEFANCIIRVKLPDGNNLSFKIFTDLLLFRKPIFRGLKRQNSKAQENHEKAPYF</sequence>
<feature type="domain" description="Rho-GAP" evidence="3">
    <location>
        <begin position="468"/>
        <end position="685"/>
    </location>
</feature>
<evidence type="ECO:0000259" key="4">
    <source>
        <dbReference type="PROSITE" id="PS51741"/>
    </source>
</evidence>
<gene>
    <name evidence="5" type="ORF">LAME_0A07888G</name>
</gene>
<dbReference type="SMART" id="SM00055">
    <property type="entry name" value="FCH"/>
    <property type="match status" value="1"/>
</dbReference>
<feature type="domain" description="DEP" evidence="2">
    <location>
        <begin position="227"/>
        <end position="295"/>
    </location>
</feature>
<dbReference type="GO" id="GO:0000935">
    <property type="term" value="C:division septum"/>
    <property type="evidence" value="ECO:0007669"/>
    <property type="project" value="TreeGrafter"/>
</dbReference>
<keyword evidence="6" id="KW-1185">Reference proteome</keyword>
<dbReference type="PROSITE" id="PS51741">
    <property type="entry name" value="F_BAR"/>
    <property type="match status" value="1"/>
</dbReference>
<dbReference type="PANTHER" id="PTHR23065:SF17">
    <property type="entry name" value="RHO-GTPASE-ACTIVATING PROTEIN RGD2"/>
    <property type="match status" value="1"/>
</dbReference>
<dbReference type="InterPro" id="IPR027267">
    <property type="entry name" value="AH/BAR_dom_sf"/>
</dbReference>
<dbReference type="GO" id="GO:0005737">
    <property type="term" value="C:cytoplasm"/>
    <property type="evidence" value="ECO:0007669"/>
    <property type="project" value="TreeGrafter"/>
</dbReference>
<dbReference type="Gene3D" id="1.10.555.10">
    <property type="entry name" value="Rho GTPase activation protein"/>
    <property type="match status" value="1"/>
</dbReference>
<name>A0A1G4IR77_9SACH</name>
<organism evidence="5 6">
    <name type="scientific">Lachancea meyersii CBS 8951</name>
    <dbReference type="NCBI Taxonomy" id="1266667"/>
    <lineage>
        <taxon>Eukaryota</taxon>
        <taxon>Fungi</taxon>
        <taxon>Dikarya</taxon>
        <taxon>Ascomycota</taxon>
        <taxon>Saccharomycotina</taxon>
        <taxon>Saccharomycetes</taxon>
        <taxon>Saccharomycetales</taxon>
        <taxon>Saccharomycetaceae</taxon>
        <taxon>Lachancea</taxon>
    </lineage>
</organism>
<dbReference type="Proteomes" id="UP000191144">
    <property type="component" value="Chromosome A"/>
</dbReference>
<dbReference type="Pfam" id="PF00611">
    <property type="entry name" value="FCH"/>
    <property type="match status" value="1"/>
</dbReference>
<dbReference type="GO" id="GO:0007264">
    <property type="term" value="P:small GTPase-mediated signal transduction"/>
    <property type="evidence" value="ECO:0007669"/>
    <property type="project" value="TreeGrafter"/>
</dbReference>
<dbReference type="EMBL" id="LT598483">
    <property type="protein sequence ID" value="SCU79242.1"/>
    <property type="molecule type" value="Genomic_DNA"/>
</dbReference>
<dbReference type="Gene3D" id="1.20.1270.60">
    <property type="entry name" value="Arfaptin homology (AH) domain/BAR domain"/>
    <property type="match status" value="2"/>
</dbReference>
<feature type="domain" description="F-BAR" evidence="4">
    <location>
        <begin position="2"/>
        <end position="434"/>
    </location>
</feature>
<dbReference type="PANTHER" id="PTHR23065">
    <property type="entry name" value="PROLINE-SERINE-THREONINE PHOSPHATASE INTERACTING PROTEIN 1"/>
    <property type="match status" value="1"/>
</dbReference>
<dbReference type="GO" id="GO:0005096">
    <property type="term" value="F:GTPase activator activity"/>
    <property type="evidence" value="ECO:0007669"/>
    <property type="project" value="TreeGrafter"/>
</dbReference>
<evidence type="ECO:0000259" key="2">
    <source>
        <dbReference type="PROSITE" id="PS50186"/>
    </source>
</evidence>